<keyword evidence="4" id="KW-1185">Reference proteome</keyword>
<dbReference type="AlphaFoldDB" id="M7NXX3"/>
<feature type="region of interest" description="Disordered" evidence="1">
    <location>
        <begin position="26"/>
        <end position="75"/>
    </location>
</feature>
<dbReference type="STRING" id="1279009.ADICEAN_01612"/>
<comment type="caution">
    <text evidence="3">The sequence shown here is derived from an EMBL/GenBank/DDBJ whole genome shotgun (WGS) entry which is preliminary data.</text>
</comment>
<keyword evidence="2" id="KW-0732">Signal</keyword>
<sequence>MNTKTIFRALLLMLFFAFAGTQFSNAQTKQPASQQQRGGGEASTATKSRGADPEIKVAKPQGNVKGQQPEGFVQPIRKRRLPPVVIMITAL</sequence>
<feature type="chain" id="PRO_5004082623" evidence="2">
    <location>
        <begin position="27"/>
        <end position="91"/>
    </location>
</feature>
<evidence type="ECO:0000313" key="3">
    <source>
        <dbReference type="EMBL" id="EMR03219.1"/>
    </source>
</evidence>
<dbReference type="RefSeq" id="WP_009195009.1">
    <property type="nucleotide sequence ID" value="NZ_AODQ01000031.1"/>
</dbReference>
<feature type="compositionally biased region" description="Polar residues" evidence="1">
    <location>
        <begin position="26"/>
        <end position="36"/>
    </location>
</feature>
<evidence type="ECO:0000313" key="4">
    <source>
        <dbReference type="Proteomes" id="UP000011910"/>
    </source>
</evidence>
<proteinExistence type="predicted"/>
<accession>M7NXX3</accession>
<evidence type="ECO:0000256" key="2">
    <source>
        <dbReference type="SAM" id="SignalP"/>
    </source>
</evidence>
<feature type="signal peptide" evidence="2">
    <location>
        <begin position="1"/>
        <end position="26"/>
    </location>
</feature>
<dbReference type="EMBL" id="AODQ01000031">
    <property type="protein sequence ID" value="EMR03219.1"/>
    <property type="molecule type" value="Genomic_DNA"/>
</dbReference>
<evidence type="ECO:0000256" key="1">
    <source>
        <dbReference type="SAM" id="MobiDB-lite"/>
    </source>
</evidence>
<gene>
    <name evidence="3" type="ORF">ADICEAN_01612</name>
</gene>
<dbReference type="Proteomes" id="UP000011910">
    <property type="component" value="Unassembled WGS sequence"/>
</dbReference>
<protein>
    <submittedName>
        <fullName evidence="3">Uncharacterized protein</fullName>
    </submittedName>
</protein>
<name>M7NXX3_9BACT</name>
<organism evidence="3 4">
    <name type="scientific">Cesiribacter andamanensis AMV16</name>
    <dbReference type="NCBI Taxonomy" id="1279009"/>
    <lineage>
        <taxon>Bacteria</taxon>
        <taxon>Pseudomonadati</taxon>
        <taxon>Bacteroidota</taxon>
        <taxon>Cytophagia</taxon>
        <taxon>Cytophagales</taxon>
        <taxon>Cesiribacteraceae</taxon>
        <taxon>Cesiribacter</taxon>
    </lineage>
</organism>
<reference evidence="3 4" key="1">
    <citation type="journal article" date="2013" name="Genome Announc.">
        <title>Draft Genome Sequence of Cesiribacter andamanensis Strain AMV16T, Isolated from a Soil Sample from a Mud Volcano in the Andaman Islands, India.</title>
        <authorList>
            <person name="Shivaji S."/>
            <person name="Ara S."/>
            <person name="Begum Z."/>
            <person name="Srinivas T.N."/>
            <person name="Singh A."/>
            <person name="Kumar Pinnaka A."/>
        </authorList>
    </citation>
    <scope>NUCLEOTIDE SEQUENCE [LARGE SCALE GENOMIC DNA]</scope>
    <source>
        <strain evidence="3 4">AMV16</strain>
    </source>
</reference>